<dbReference type="NCBIfam" id="NF011100">
    <property type="entry name" value="PRK14527.1"/>
    <property type="match status" value="1"/>
</dbReference>
<dbReference type="EC" id="2.7.4.3" evidence="5 7"/>
<dbReference type="Gene3D" id="3.40.50.300">
    <property type="entry name" value="P-loop containing nucleotide triphosphate hydrolases"/>
    <property type="match status" value="1"/>
</dbReference>
<keyword evidence="4 5" id="KW-0418">Kinase</keyword>
<comment type="subunit">
    <text evidence="5 7">Monomer.</text>
</comment>
<dbReference type="NCBIfam" id="NF001381">
    <property type="entry name" value="PRK00279.1-3"/>
    <property type="match status" value="1"/>
</dbReference>
<feature type="binding site" evidence="5">
    <location>
        <position position="32"/>
    </location>
    <ligand>
        <name>AMP</name>
        <dbReference type="ChEBI" id="CHEBI:456215"/>
    </ligand>
</feature>
<comment type="pathway">
    <text evidence="5">Purine metabolism; AMP biosynthesis via salvage pathway; AMP from ADP: step 1/1.</text>
</comment>
<dbReference type="Pfam" id="PF00406">
    <property type="entry name" value="ADK"/>
    <property type="match status" value="1"/>
</dbReference>
<feature type="region of interest" description="NMP" evidence="5">
    <location>
        <begin position="26"/>
        <end position="55"/>
    </location>
</feature>
<gene>
    <name evidence="5" type="primary">adk</name>
    <name evidence="8" type="ORF">AVDCRST_MAG07-1278</name>
</gene>
<feature type="binding site" evidence="5">
    <location>
        <position position="129"/>
    </location>
    <ligand>
        <name>AMP</name>
        <dbReference type="ChEBI" id="CHEBI:456215"/>
    </ligand>
</feature>
<comment type="domain">
    <text evidence="5">Consists of three domains, a large central CORE domain and two small peripheral domains, NMPbind and LID, which undergo movements during catalysis. The LID domain closes over the site of phosphoryl transfer upon ATP binding. Assembling and dissambling the active center during each catalytic cycle provides an effective means to prevent ATP hydrolysis.</text>
</comment>
<dbReference type="CDD" id="cd01428">
    <property type="entry name" value="ADK"/>
    <property type="match status" value="1"/>
</dbReference>
<dbReference type="UniPathway" id="UPA00588">
    <property type="reaction ID" value="UER00649"/>
</dbReference>
<organism evidence="8">
    <name type="scientific">uncultured Frankineae bacterium</name>
    <dbReference type="NCBI Taxonomy" id="437475"/>
    <lineage>
        <taxon>Bacteria</taxon>
        <taxon>Bacillati</taxon>
        <taxon>Actinomycetota</taxon>
        <taxon>Actinomycetes</taxon>
        <taxon>Frankiales</taxon>
        <taxon>environmental samples</taxon>
    </lineage>
</organism>
<evidence type="ECO:0000256" key="7">
    <source>
        <dbReference type="RuleBase" id="RU003331"/>
    </source>
</evidence>
<evidence type="ECO:0000256" key="3">
    <source>
        <dbReference type="ARBA" id="ARBA00022741"/>
    </source>
</evidence>
<feature type="binding site" evidence="5">
    <location>
        <position position="27"/>
    </location>
    <ligand>
        <name>AMP</name>
        <dbReference type="ChEBI" id="CHEBI:456215"/>
    </ligand>
</feature>
<feature type="binding site" evidence="5">
    <location>
        <position position="140"/>
    </location>
    <ligand>
        <name>AMP</name>
        <dbReference type="ChEBI" id="CHEBI:456215"/>
    </ligand>
</feature>
<evidence type="ECO:0000313" key="8">
    <source>
        <dbReference type="EMBL" id="CAA9321553.1"/>
    </source>
</evidence>
<comment type="similarity">
    <text evidence="5 6">Belongs to the adenylate kinase family.</text>
</comment>
<dbReference type="InterPro" id="IPR027417">
    <property type="entry name" value="P-loop_NTPase"/>
</dbReference>
<dbReference type="GO" id="GO:0004017">
    <property type="term" value="F:AMP kinase activity"/>
    <property type="evidence" value="ECO:0007669"/>
    <property type="project" value="UniProtKB-UniRule"/>
</dbReference>
<feature type="binding site" evidence="5">
    <location>
        <position position="123"/>
    </location>
    <ligand>
        <name>ATP</name>
        <dbReference type="ChEBI" id="CHEBI:30616"/>
    </ligand>
</feature>
<keyword evidence="3 5" id="KW-0547">Nucleotide-binding</keyword>
<dbReference type="AlphaFoldDB" id="A0A6J4L310"/>
<comment type="subcellular location">
    <subcellularLocation>
        <location evidence="5 7">Cytoplasm</location>
    </subcellularLocation>
</comment>
<comment type="catalytic activity">
    <reaction evidence="5 7">
        <text>AMP + ATP = 2 ADP</text>
        <dbReference type="Rhea" id="RHEA:12973"/>
        <dbReference type="ChEBI" id="CHEBI:30616"/>
        <dbReference type="ChEBI" id="CHEBI:456215"/>
        <dbReference type="ChEBI" id="CHEBI:456216"/>
        <dbReference type="EC" id="2.7.4.3"/>
    </reaction>
</comment>
<accession>A0A6J4L310</accession>
<evidence type="ECO:0000256" key="6">
    <source>
        <dbReference type="RuleBase" id="RU003330"/>
    </source>
</evidence>
<dbReference type="GO" id="GO:0044209">
    <property type="term" value="P:AMP salvage"/>
    <property type="evidence" value="ECO:0007669"/>
    <property type="project" value="UniProtKB-UniRule"/>
</dbReference>
<dbReference type="InterPro" id="IPR000850">
    <property type="entry name" value="Adenylat/UMP-CMP_kin"/>
</dbReference>
<keyword evidence="1 5" id="KW-0808">Transferase</keyword>
<evidence type="ECO:0000256" key="1">
    <source>
        <dbReference type="ARBA" id="ARBA00022679"/>
    </source>
</evidence>
<keyword evidence="5 7" id="KW-0067">ATP-binding</keyword>
<evidence type="ECO:0000256" key="4">
    <source>
        <dbReference type="ARBA" id="ARBA00022777"/>
    </source>
</evidence>
<dbReference type="PRINTS" id="PR00094">
    <property type="entry name" value="ADENYLTKNASE"/>
</dbReference>
<reference evidence="8" key="1">
    <citation type="submission" date="2020-02" db="EMBL/GenBank/DDBJ databases">
        <authorList>
            <person name="Meier V. D."/>
        </authorList>
    </citation>
    <scope>NUCLEOTIDE SEQUENCE</scope>
    <source>
        <strain evidence="8">AVDCRST_MAG07</strain>
    </source>
</reference>
<keyword evidence="2 5" id="KW-0545">Nucleotide biosynthesis</keyword>
<feature type="binding site" evidence="5">
    <location>
        <position position="88"/>
    </location>
    <ligand>
        <name>AMP</name>
        <dbReference type="ChEBI" id="CHEBI:456215"/>
    </ligand>
</feature>
<dbReference type="NCBIfam" id="NF011104">
    <property type="entry name" value="PRK14531.1"/>
    <property type="match status" value="1"/>
</dbReference>
<dbReference type="PANTHER" id="PTHR23359">
    <property type="entry name" value="NUCLEOTIDE KINASE"/>
    <property type="match status" value="1"/>
</dbReference>
<dbReference type="HAMAP" id="MF_00235">
    <property type="entry name" value="Adenylate_kinase_Adk"/>
    <property type="match status" value="1"/>
</dbReference>
<dbReference type="GO" id="GO:0005524">
    <property type="term" value="F:ATP binding"/>
    <property type="evidence" value="ECO:0007669"/>
    <property type="project" value="UniProtKB-UniRule"/>
</dbReference>
<feature type="binding site" evidence="5">
    <location>
        <begin position="53"/>
        <end position="55"/>
    </location>
    <ligand>
        <name>AMP</name>
        <dbReference type="ChEBI" id="CHEBI:456215"/>
    </ligand>
</feature>
<comment type="caution">
    <text evidence="5">Lacks conserved residue(s) required for the propagation of feature annotation.</text>
</comment>
<evidence type="ECO:0000256" key="2">
    <source>
        <dbReference type="ARBA" id="ARBA00022727"/>
    </source>
</evidence>
<comment type="function">
    <text evidence="5">Catalyzes the reversible transfer of the terminal phosphate group between ATP and AMP. Plays an important role in cellular energy homeostasis and in adenine nucleotide metabolism.</text>
</comment>
<name>A0A6J4L310_9ACTN</name>
<sequence length="214" mass="23429">MIAPPGAGKGTQGVVLAEHFAIPHIATGDLLRDHVARATEVGRAVKSFLDRGELVPDDVVLQMVRQALEPLKGGEGWILDGVPRTMEQARALYAIAVELGMTADVALHLQVEDAELVRRLLARAQQTGRSDDTEDVIRHRLELYYEVTHPILEWYGERGILVSVDANRPPEAVGRQILTALEVLRQVIDRGPDAERKPVDLTGLGAAFGRRTQG</sequence>
<protein>
    <recommendedName>
        <fullName evidence="5 7">Adenylate kinase</fullName>
        <shortName evidence="5">AK</shortName>
        <ecNumber evidence="5 7">2.7.4.3</ecNumber>
    </recommendedName>
    <alternativeName>
        <fullName evidence="5">ATP-AMP transphosphorylase</fullName>
    </alternativeName>
    <alternativeName>
        <fullName evidence="5">ATP:AMP phosphotransferase</fullName>
    </alternativeName>
    <alternativeName>
        <fullName evidence="5">Adenylate monophosphate kinase</fullName>
    </alternativeName>
</protein>
<dbReference type="GO" id="GO:0005737">
    <property type="term" value="C:cytoplasm"/>
    <property type="evidence" value="ECO:0007669"/>
    <property type="project" value="UniProtKB-SubCell"/>
</dbReference>
<evidence type="ECO:0000256" key="5">
    <source>
        <dbReference type="HAMAP-Rule" id="MF_00235"/>
    </source>
</evidence>
<keyword evidence="5" id="KW-0963">Cytoplasm</keyword>
<proteinExistence type="inferred from homology"/>
<feature type="binding site" evidence="5">
    <location>
        <begin position="6"/>
        <end position="11"/>
    </location>
    <ligand>
        <name>ATP</name>
        <dbReference type="ChEBI" id="CHEBI:30616"/>
    </ligand>
</feature>
<feature type="binding site" evidence="5">
    <location>
        <position position="168"/>
    </location>
    <ligand>
        <name>ATP</name>
        <dbReference type="ChEBI" id="CHEBI:30616"/>
    </ligand>
</feature>
<dbReference type="EMBL" id="CADCUB010000063">
    <property type="protein sequence ID" value="CAA9321553.1"/>
    <property type="molecule type" value="Genomic_DNA"/>
</dbReference>
<dbReference type="SUPFAM" id="SSF52540">
    <property type="entry name" value="P-loop containing nucleoside triphosphate hydrolases"/>
    <property type="match status" value="1"/>
</dbReference>